<dbReference type="EMBL" id="QXCT01000002">
    <property type="protein sequence ID" value="MDW9254675.1"/>
    <property type="molecule type" value="Genomic_DNA"/>
</dbReference>
<organism evidence="1 2">
    <name type="scientific">Burkholderia thailandensis</name>
    <dbReference type="NCBI Taxonomy" id="57975"/>
    <lineage>
        <taxon>Bacteria</taxon>
        <taxon>Pseudomonadati</taxon>
        <taxon>Pseudomonadota</taxon>
        <taxon>Betaproteobacteria</taxon>
        <taxon>Burkholderiales</taxon>
        <taxon>Burkholderiaceae</taxon>
        <taxon>Burkholderia</taxon>
        <taxon>pseudomallei group</taxon>
    </lineage>
</organism>
<accession>A0AAW9CVK5</accession>
<proteinExistence type="predicted"/>
<gene>
    <name evidence="1" type="ORF">C7S16_3512</name>
</gene>
<dbReference type="Proteomes" id="UP001272137">
    <property type="component" value="Unassembled WGS sequence"/>
</dbReference>
<evidence type="ECO:0000313" key="2">
    <source>
        <dbReference type="Proteomes" id="UP001272137"/>
    </source>
</evidence>
<dbReference type="AlphaFoldDB" id="A0AAW9CVK5"/>
<reference evidence="1" key="1">
    <citation type="submission" date="2018-08" db="EMBL/GenBank/DDBJ databases">
        <title>Identification of Burkholderia cepacia strains that express a Burkholderia pseudomallei-like capsular polysaccharide.</title>
        <authorList>
            <person name="Burtnick M.N."/>
            <person name="Vongsouvath M."/>
            <person name="Newton P."/>
            <person name="Wuthiekanun V."/>
            <person name="Limmathurotsakul D."/>
            <person name="Brett P.J."/>
            <person name="Chantratita N."/>
            <person name="Dance D.A."/>
        </authorList>
    </citation>
    <scope>NUCLEOTIDE SEQUENCE</scope>
    <source>
        <strain evidence="1">SBXCC001</strain>
    </source>
</reference>
<name>A0AAW9CVK5_BURTH</name>
<protein>
    <submittedName>
        <fullName evidence="1">Uncharacterized protein</fullName>
    </submittedName>
</protein>
<comment type="caution">
    <text evidence="1">The sequence shown here is derived from an EMBL/GenBank/DDBJ whole genome shotgun (WGS) entry which is preliminary data.</text>
</comment>
<evidence type="ECO:0000313" key="1">
    <source>
        <dbReference type="EMBL" id="MDW9254675.1"/>
    </source>
</evidence>
<sequence length="53" mass="6217">MTPAYVRATHYNAMRYDTRPHARRDARHAMRLRARPDARRAAIAARLDTLRAQ</sequence>